<feature type="compositionally biased region" description="Low complexity" evidence="2">
    <location>
        <begin position="1"/>
        <end position="18"/>
    </location>
</feature>
<dbReference type="Pfam" id="PF00868">
    <property type="entry name" value="Transglut_N"/>
    <property type="match status" value="1"/>
</dbReference>
<evidence type="ECO:0000313" key="5">
    <source>
        <dbReference type="Proteomes" id="UP000242188"/>
    </source>
</evidence>
<dbReference type="InterPro" id="IPR038765">
    <property type="entry name" value="Papain-like_cys_pep_sf"/>
</dbReference>
<reference evidence="4 5" key="1">
    <citation type="journal article" date="2017" name="Nat. Ecol. Evol.">
        <title>Scallop genome provides insights into evolution of bilaterian karyotype and development.</title>
        <authorList>
            <person name="Wang S."/>
            <person name="Zhang J."/>
            <person name="Jiao W."/>
            <person name="Li J."/>
            <person name="Xun X."/>
            <person name="Sun Y."/>
            <person name="Guo X."/>
            <person name="Huan P."/>
            <person name="Dong B."/>
            <person name="Zhang L."/>
            <person name="Hu X."/>
            <person name="Sun X."/>
            <person name="Wang J."/>
            <person name="Zhao C."/>
            <person name="Wang Y."/>
            <person name="Wang D."/>
            <person name="Huang X."/>
            <person name="Wang R."/>
            <person name="Lv J."/>
            <person name="Li Y."/>
            <person name="Zhang Z."/>
            <person name="Liu B."/>
            <person name="Lu W."/>
            <person name="Hui Y."/>
            <person name="Liang J."/>
            <person name="Zhou Z."/>
            <person name="Hou R."/>
            <person name="Li X."/>
            <person name="Liu Y."/>
            <person name="Li H."/>
            <person name="Ning X."/>
            <person name="Lin Y."/>
            <person name="Zhao L."/>
            <person name="Xing Q."/>
            <person name="Dou J."/>
            <person name="Li Y."/>
            <person name="Mao J."/>
            <person name="Guo H."/>
            <person name="Dou H."/>
            <person name="Li T."/>
            <person name="Mu C."/>
            <person name="Jiang W."/>
            <person name="Fu Q."/>
            <person name="Fu X."/>
            <person name="Miao Y."/>
            <person name="Liu J."/>
            <person name="Yu Q."/>
            <person name="Li R."/>
            <person name="Liao H."/>
            <person name="Li X."/>
            <person name="Kong Y."/>
            <person name="Jiang Z."/>
            <person name="Chourrout D."/>
            <person name="Li R."/>
            <person name="Bao Z."/>
        </authorList>
    </citation>
    <scope>NUCLEOTIDE SEQUENCE [LARGE SCALE GENOMIC DNA]</scope>
    <source>
        <strain evidence="4 5">PY_sf001</strain>
    </source>
</reference>
<proteinExistence type="inferred from homology"/>
<dbReference type="InterPro" id="IPR001102">
    <property type="entry name" value="Transglutaminase_N"/>
</dbReference>
<dbReference type="SMART" id="SM00460">
    <property type="entry name" value="TGc"/>
    <property type="match status" value="1"/>
</dbReference>
<dbReference type="Proteomes" id="UP000242188">
    <property type="component" value="Unassembled WGS sequence"/>
</dbReference>
<accession>A0A210QQ42</accession>
<dbReference type="InterPro" id="IPR023608">
    <property type="entry name" value="Transglutaminase_animal"/>
</dbReference>
<dbReference type="SUPFAM" id="SSF54001">
    <property type="entry name" value="Cysteine proteinases"/>
    <property type="match status" value="1"/>
</dbReference>
<dbReference type="OrthoDB" id="437511at2759"/>
<dbReference type="SUPFAM" id="SSF81296">
    <property type="entry name" value="E set domains"/>
    <property type="match status" value="1"/>
</dbReference>
<dbReference type="PANTHER" id="PTHR11590:SF40">
    <property type="entry name" value="HEMOCYTE PROTEIN-GLUTAMINE GAMMA-GLUTAMYLTRANSFERASE-LIKE PROTEIN"/>
    <property type="match status" value="1"/>
</dbReference>
<dbReference type="PIRSF" id="PIRSF000459">
    <property type="entry name" value="TGM_EBP42"/>
    <property type="match status" value="1"/>
</dbReference>
<name>A0A210QQ42_MIZYE</name>
<comment type="similarity">
    <text evidence="1">Belongs to the transglutaminase superfamily. Transglutaminase family.</text>
</comment>
<evidence type="ECO:0000259" key="3">
    <source>
        <dbReference type="SMART" id="SM00460"/>
    </source>
</evidence>
<evidence type="ECO:0000256" key="2">
    <source>
        <dbReference type="SAM" id="MobiDB-lite"/>
    </source>
</evidence>
<gene>
    <name evidence="4" type="ORF">KP79_PYT13817</name>
</gene>
<dbReference type="InterPro" id="IPR008958">
    <property type="entry name" value="Transglutaminase_C"/>
</dbReference>
<dbReference type="InterPro" id="IPR050779">
    <property type="entry name" value="Transglutaminase"/>
</dbReference>
<dbReference type="Pfam" id="PF00927">
    <property type="entry name" value="Transglut_C"/>
    <property type="match status" value="1"/>
</dbReference>
<dbReference type="GO" id="GO:0003810">
    <property type="term" value="F:protein-glutamine gamma-glutamyltransferase activity"/>
    <property type="evidence" value="ECO:0007669"/>
    <property type="project" value="InterPro"/>
</dbReference>
<protein>
    <submittedName>
        <fullName evidence="4">Annulin</fullName>
    </submittedName>
</protein>
<dbReference type="InterPro" id="IPR013783">
    <property type="entry name" value="Ig-like_fold"/>
</dbReference>
<feature type="domain" description="Transglutaminase-like" evidence="3">
    <location>
        <begin position="319"/>
        <end position="395"/>
    </location>
</feature>
<dbReference type="SUPFAM" id="SSF49309">
    <property type="entry name" value="Transglutaminase, two C-terminal domains"/>
    <property type="match status" value="2"/>
</dbReference>
<feature type="region of interest" description="Disordered" evidence="2">
    <location>
        <begin position="1"/>
        <end position="28"/>
    </location>
</feature>
<dbReference type="EMBL" id="NEDP02002420">
    <property type="protein sequence ID" value="OWF50857.1"/>
    <property type="molecule type" value="Genomic_DNA"/>
</dbReference>
<dbReference type="InterPro" id="IPR036985">
    <property type="entry name" value="Transglutaminase-like_sf"/>
</dbReference>
<comment type="caution">
    <text evidence="4">The sequence shown here is derived from an EMBL/GenBank/DDBJ whole genome shotgun (WGS) entry which is preliminary data.</text>
</comment>
<dbReference type="InterPro" id="IPR036238">
    <property type="entry name" value="Transglutaminase_C_sf"/>
</dbReference>
<dbReference type="AlphaFoldDB" id="A0A210QQ42"/>
<organism evidence="4 5">
    <name type="scientific">Mizuhopecten yessoensis</name>
    <name type="common">Japanese scallop</name>
    <name type="synonym">Patinopecten yessoensis</name>
    <dbReference type="NCBI Taxonomy" id="6573"/>
    <lineage>
        <taxon>Eukaryota</taxon>
        <taxon>Metazoa</taxon>
        <taxon>Spiralia</taxon>
        <taxon>Lophotrochozoa</taxon>
        <taxon>Mollusca</taxon>
        <taxon>Bivalvia</taxon>
        <taxon>Autobranchia</taxon>
        <taxon>Pteriomorphia</taxon>
        <taxon>Pectinida</taxon>
        <taxon>Pectinoidea</taxon>
        <taxon>Pectinidae</taxon>
        <taxon>Mizuhopecten</taxon>
    </lineage>
</organism>
<dbReference type="PANTHER" id="PTHR11590">
    <property type="entry name" value="PROTEIN-GLUTAMINE GAMMA-GLUTAMYLTRANSFERASE"/>
    <property type="match status" value="1"/>
</dbReference>
<dbReference type="InterPro" id="IPR014756">
    <property type="entry name" value="Ig_E-set"/>
</dbReference>
<dbReference type="Gene3D" id="2.60.40.10">
    <property type="entry name" value="Immunoglobulins"/>
    <property type="match status" value="3"/>
</dbReference>
<dbReference type="InterPro" id="IPR002931">
    <property type="entry name" value="Transglutaminase-like"/>
</dbReference>
<dbReference type="STRING" id="6573.A0A210QQ42"/>
<evidence type="ECO:0000313" key="4">
    <source>
        <dbReference type="EMBL" id="OWF50857.1"/>
    </source>
</evidence>
<dbReference type="Pfam" id="PF01841">
    <property type="entry name" value="Transglut_core"/>
    <property type="match status" value="1"/>
</dbReference>
<keyword evidence="5" id="KW-1185">Reference proteome</keyword>
<evidence type="ECO:0000256" key="1">
    <source>
        <dbReference type="ARBA" id="ARBA00005968"/>
    </source>
</evidence>
<sequence length="664" mass="74293">MGSGNSSPSGGSSSSSGNRQIAGRSNPPVTFVVNEEKQAGPESELATLIQVKSVSFLIAENCPDHHTDEYDITQDDKAPKLVVRRGQFFKIQVELDRPYDKSKDKMSLEFDIGNCPTQTKRTLIKVDLDGKEEKNKWNAKIESAEETKLIVSVRPAPDCIIGRWGFHIRVSNRNSRGKDTPYAYKIYKEEHKIYILFNPWCKEDTVFLGEEGLLKEYVLNDSGRIYYGSKRRIKPRSWNFGQFDDVILDCVLDLLHGSGIDMKACASSVLVVRKLTALVNNIGDNGVLAGNWSGKYEGGKSPTSWAGSVAILEQYYSTKRPVKYGQCWVFSGVLTTCCRTLGIPARSVTNFGSAHDTDTSLTIDKHFDMNRKPLKKYNCDSVCDIKFDVKFELKQKEEIVYGQTYEVELVIENKCGESREVLVNAILETQTPTGIRGSTVKEEQDVIVLPGKETKSFKMSVPFEEYDKETLQFCNFQVQCDCEVKETKQIFLEEDSFCMDKLDLDVTGPETCTAGDSITIEATFVNPLPIPLTECTLTVEGGKQKPRTIPLSQSVGPSDTFKKSFTMTLSRSGERTVIAVFNSKELESISGSVEIQCRPIVYITPAQTRGDETYKLSGPIQNNTYQHYRSRAANGRSATRGQFAIKQLENTLTLIQMSYTDAIL</sequence>
<dbReference type="Gene3D" id="3.90.260.10">
    <property type="entry name" value="Transglutaminase-like"/>
    <property type="match status" value="1"/>
</dbReference>